<dbReference type="InterPro" id="IPR029044">
    <property type="entry name" value="Nucleotide-diphossugar_trans"/>
</dbReference>
<name>A0A369TX44_9RHOB</name>
<reference evidence="1 2" key="1">
    <citation type="submission" date="2018-07" db="EMBL/GenBank/DDBJ databases">
        <title>Thalassococcus profundi sp. nov., a marine bacterium isolated from deep seawater of Okinawa Trough.</title>
        <authorList>
            <person name="Yu M."/>
        </authorList>
    </citation>
    <scope>NUCLEOTIDE SEQUENCE [LARGE SCALE GENOMIC DNA]</scope>
    <source>
        <strain evidence="1 2">WRAS1</strain>
    </source>
</reference>
<sequence length="197" mass="21342">MRRRLVVMLKEPHPGRVKTRLGRDIGLTAAAWWFRHQTAALLRRLEDPRWDLVIAVAPDREGLASRVWPAHLPRVPQGRGDLGARMARILRAGPPGPVCIVGGDIPGITPAHVWRAFRALGDHDAVFGPAPDGGYWLVGLRRTGRIPPGLLMGVAWSTDAALAGSIESLRGLRVAQVDTLRDVDTAAGLPRGKPARA</sequence>
<dbReference type="Gene3D" id="3.90.550.10">
    <property type="entry name" value="Spore Coat Polysaccharide Biosynthesis Protein SpsA, Chain A"/>
    <property type="match status" value="1"/>
</dbReference>
<dbReference type="OrthoDB" id="9798250at2"/>
<dbReference type="RefSeq" id="WP_114509343.1">
    <property type="nucleotide sequence ID" value="NZ_QPMK01000002.1"/>
</dbReference>
<protein>
    <submittedName>
        <fullName evidence="1">Glycosyltransferase</fullName>
    </submittedName>
</protein>
<keyword evidence="1" id="KW-0808">Transferase</keyword>
<evidence type="ECO:0000313" key="1">
    <source>
        <dbReference type="EMBL" id="RDD67526.1"/>
    </source>
</evidence>
<gene>
    <name evidence="1" type="ORF">DU478_02385</name>
</gene>
<dbReference type="Proteomes" id="UP000253977">
    <property type="component" value="Unassembled WGS sequence"/>
</dbReference>
<dbReference type="Pfam" id="PF09837">
    <property type="entry name" value="DUF2064"/>
    <property type="match status" value="1"/>
</dbReference>
<dbReference type="SUPFAM" id="SSF53448">
    <property type="entry name" value="Nucleotide-diphospho-sugar transferases"/>
    <property type="match status" value="1"/>
</dbReference>
<comment type="caution">
    <text evidence="1">The sequence shown here is derived from an EMBL/GenBank/DDBJ whole genome shotgun (WGS) entry which is preliminary data.</text>
</comment>
<dbReference type="EMBL" id="QPMK01000002">
    <property type="protein sequence ID" value="RDD67526.1"/>
    <property type="molecule type" value="Genomic_DNA"/>
</dbReference>
<accession>A0A369TX44</accession>
<keyword evidence="2" id="KW-1185">Reference proteome</keyword>
<evidence type="ECO:0000313" key="2">
    <source>
        <dbReference type="Proteomes" id="UP000253977"/>
    </source>
</evidence>
<dbReference type="PANTHER" id="PTHR36529">
    <property type="entry name" value="SLL1095 PROTEIN"/>
    <property type="match status" value="1"/>
</dbReference>
<dbReference type="PANTHER" id="PTHR36529:SF1">
    <property type="entry name" value="GLYCOSYLTRANSFERASE"/>
    <property type="match status" value="1"/>
</dbReference>
<organism evidence="1 2">
    <name type="scientific">Thalassococcus profundi</name>
    <dbReference type="NCBI Taxonomy" id="2282382"/>
    <lineage>
        <taxon>Bacteria</taxon>
        <taxon>Pseudomonadati</taxon>
        <taxon>Pseudomonadota</taxon>
        <taxon>Alphaproteobacteria</taxon>
        <taxon>Rhodobacterales</taxon>
        <taxon>Roseobacteraceae</taxon>
        <taxon>Thalassococcus</taxon>
    </lineage>
</organism>
<dbReference type="InterPro" id="IPR018641">
    <property type="entry name" value="Trfase_1_rSAM/seldom-assoc"/>
</dbReference>
<dbReference type="AlphaFoldDB" id="A0A369TX44"/>
<proteinExistence type="predicted"/>
<dbReference type="GO" id="GO:0016740">
    <property type="term" value="F:transferase activity"/>
    <property type="evidence" value="ECO:0007669"/>
    <property type="project" value="UniProtKB-KW"/>
</dbReference>